<gene>
    <name evidence="1" type="ORF">DERP_007162</name>
</gene>
<evidence type="ECO:0000313" key="1">
    <source>
        <dbReference type="EMBL" id="KAH9426222.1"/>
    </source>
</evidence>
<accession>A0ABQ8JVE8</accession>
<reference evidence="1 2" key="1">
    <citation type="journal article" date="2018" name="J. Allergy Clin. Immunol.">
        <title>High-quality assembly of Dermatophagoides pteronyssinus genome and transcriptome reveals a wide range of novel allergens.</title>
        <authorList>
            <person name="Liu X.Y."/>
            <person name="Yang K.Y."/>
            <person name="Wang M.Q."/>
            <person name="Kwok J.S."/>
            <person name="Zeng X."/>
            <person name="Yang Z."/>
            <person name="Xiao X.J."/>
            <person name="Lau C.P."/>
            <person name="Li Y."/>
            <person name="Huang Z.M."/>
            <person name="Ba J.G."/>
            <person name="Yim A.K."/>
            <person name="Ouyang C.Y."/>
            <person name="Ngai S.M."/>
            <person name="Chan T.F."/>
            <person name="Leung E.L."/>
            <person name="Liu L."/>
            <person name="Liu Z.G."/>
            <person name="Tsui S.K."/>
        </authorList>
    </citation>
    <scope>NUCLEOTIDE SEQUENCE [LARGE SCALE GENOMIC DNA]</scope>
    <source>
        <strain evidence="1">Derp</strain>
    </source>
</reference>
<reference evidence="1 2" key="2">
    <citation type="journal article" date="2022" name="Mol. Biol. Evol.">
        <title>Comparative Genomics Reveals Insights into the Divergent Evolution of Astigmatic Mites and Household Pest Adaptations.</title>
        <authorList>
            <person name="Xiong Q."/>
            <person name="Wan A.T."/>
            <person name="Liu X."/>
            <person name="Fung C.S."/>
            <person name="Xiao X."/>
            <person name="Malainual N."/>
            <person name="Hou J."/>
            <person name="Wang L."/>
            <person name="Wang M."/>
            <person name="Yang K.Y."/>
            <person name="Cui Y."/>
            <person name="Leung E.L."/>
            <person name="Nong W."/>
            <person name="Shin S.K."/>
            <person name="Au S.W."/>
            <person name="Jeong K.Y."/>
            <person name="Chew F.T."/>
            <person name="Hui J.H."/>
            <person name="Leung T.F."/>
            <person name="Tungtrongchitr A."/>
            <person name="Zhong N."/>
            <person name="Liu Z."/>
            <person name="Tsui S.K."/>
        </authorList>
    </citation>
    <scope>NUCLEOTIDE SEQUENCE [LARGE SCALE GENOMIC DNA]</scope>
    <source>
        <strain evidence="1">Derp</strain>
    </source>
</reference>
<comment type="caution">
    <text evidence="1">The sequence shown here is derived from an EMBL/GenBank/DDBJ whole genome shotgun (WGS) entry which is preliminary data.</text>
</comment>
<proteinExistence type="predicted"/>
<name>A0ABQ8JVE8_DERPT</name>
<evidence type="ECO:0000313" key="2">
    <source>
        <dbReference type="Proteomes" id="UP000887458"/>
    </source>
</evidence>
<dbReference type="EMBL" id="NJHN03000012">
    <property type="protein sequence ID" value="KAH9426222.1"/>
    <property type="molecule type" value="Genomic_DNA"/>
</dbReference>
<dbReference type="Proteomes" id="UP000887458">
    <property type="component" value="Unassembled WGS sequence"/>
</dbReference>
<sequence>MVNANARLSRIGMSNTPPNDDKLIMKTQILPYRRAILFGMMLKLFDEFHIEIIIKAFNVFSNWIVVGGNEIKLRLKRLNRSSRFCTNSNENNDDFSLSFIVRCDSAKKSGINNDNNFYRVHWPFWPNYLDRLDTVEKQNN</sequence>
<organism evidence="1 2">
    <name type="scientific">Dermatophagoides pteronyssinus</name>
    <name type="common">European house dust mite</name>
    <dbReference type="NCBI Taxonomy" id="6956"/>
    <lineage>
        <taxon>Eukaryota</taxon>
        <taxon>Metazoa</taxon>
        <taxon>Ecdysozoa</taxon>
        <taxon>Arthropoda</taxon>
        <taxon>Chelicerata</taxon>
        <taxon>Arachnida</taxon>
        <taxon>Acari</taxon>
        <taxon>Acariformes</taxon>
        <taxon>Sarcoptiformes</taxon>
        <taxon>Astigmata</taxon>
        <taxon>Psoroptidia</taxon>
        <taxon>Analgoidea</taxon>
        <taxon>Pyroglyphidae</taxon>
        <taxon>Dermatophagoidinae</taxon>
        <taxon>Dermatophagoides</taxon>
    </lineage>
</organism>
<keyword evidence="2" id="KW-1185">Reference proteome</keyword>
<protein>
    <submittedName>
        <fullName evidence="1">Uncharacterized protein</fullName>
    </submittedName>
</protein>